<name>A0A2U8E4G3_9BACT</name>
<dbReference type="SUPFAM" id="SSF54862">
    <property type="entry name" value="4Fe-4S ferredoxins"/>
    <property type="match status" value="1"/>
</dbReference>
<evidence type="ECO:0000313" key="7">
    <source>
        <dbReference type="Proteomes" id="UP000244896"/>
    </source>
</evidence>
<dbReference type="AlphaFoldDB" id="A0A2U8E4G3"/>
<evidence type="ECO:0000313" key="6">
    <source>
        <dbReference type="EMBL" id="AWI09828.1"/>
    </source>
</evidence>
<dbReference type="PROSITE" id="PS51379">
    <property type="entry name" value="4FE4S_FER_2"/>
    <property type="match status" value="2"/>
</dbReference>
<protein>
    <recommendedName>
        <fullName evidence="5">4Fe-4S ferredoxin-type domain-containing protein</fullName>
    </recommendedName>
</protein>
<dbReference type="Gene3D" id="3.40.50.360">
    <property type="match status" value="1"/>
</dbReference>
<organism evidence="6 7">
    <name type="scientific">Ereboglobus luteus</name>
    <dbReference type="NCBI Taxonomy" id="1796921"/>
    <lineage>
        <taxon>Bacteria</taxon>
        <taxon>Pseudomonadati</taxon>
        <taxon>Verrucomicrobiota</taxon>
        <taxon>Opitutia</taxon>
        <taxon>Opitutales</taxon>
        <taxon>Opitutaceae</taxon>
        <taxon>Ereboglobus</taxon>
    </lineage>
</organism>
<keyword evidence="1" id="KW-0004">4Fe-4S</keyword>
<evidence type="ECO:0000256" key="3">
    <source>
        <dbReference type="ARBA" id="ARBA00023004"/>
    </source>
</evidence>
<dbReference type="Proteomes" id="UP000244896">
    <property type="component" value="Chromosome"/>
</dbReference>
<gene>
    <name evidence="6" type="ORF">CKA38_11725</name>
</gene>
<dbReference type="InterPro" id="IPR017896">
    <property type="entry name" value="4Fe4S_Fe-S-bd"/>
</dbReference>
<dbReference type="PANTHER" id="PTHR24960">
    <property type="entry name" value="PHOTOSYSTEM I IRON-SULFUR CENTER-RELATED"/>
    <property type="match status" value="1"/>
</dbReference>
<dbReference type="InterPro" id="IPR050157">
    <property type="entry name" value="PSI_iron-sulfur_center"/>
</dbReference>
<dbReference type="PROSITE" id="PS00198">
    <property type="entry name" value="4FE4S_FER_1"/>
    <property type="match status" value="1"/>
</dbReference>
<dbReference type="GO" id="GO:0046872">
    <property type="term" value="F:metal ion binding"/>
    <property type="evidence" value="ECO:0007669"/>
    <property type="project" value="UniProtKB-KW"/>
</dbReference>
<dbReference type="InterPro" id="IPR017900">
    <property type="entry name" value="4Fe4S_Fe_S_CS"/>
</dbReference>
<keyword evidence="3" id="KW-0408">Iron</keyword>
<dbReference type="EMBL" id="CP023004">
    <property type="protein sequence ID" value="AWI09828.1"/>
    <property type="molecule type" value="Genomic_DNA"/>
</dbReference>
<dbReference type="Gene3D" id="3.30.70.20">
    <property type="match status" value="2"/>
</dbReference>
<evidence type="ECO:0000256" key="1">
    <source>
        <dbReference type="ARBA" id="ARBA00022485"/>
    </source>
</evidence>
<keyword evidence="4" id="KW-0411">Iron-sulfur</keyword>
<feature type="domain" description="4Fe-4S ferredoxin-type" evidence="5">
    <location>
        <begin position="210"/>
        <end position="240"/>
    </location>
</feature>
<evidence type="ECO:0000256" key="4">
    <source>
        <dbReference type="ARBA" id="ARBA00023014"/>
    </source>
</evidence>
<keyword evidence="7" id="KW-1185">Reference proteome</keyword>
<dbReference type="Pfam" id="PF00037">
    <property type="entry name" value="Fer4"/>
    <property type="match status" value="2"/>
</dbReference>
<keyword evidence="2" id="KW-0479">Metal-binding</keyword>
<evidence type="ECO:0000256" key="2">
    <source>
        <dbReference type="ARBA" id="ARBA00022723"/>
    </source>
</evidence>
<proteinExistence type="predicted"/>
<feature type="domain" description="4Fe-4S ferredoxin-type" evidence="5">
    <location>
        <begin position="183"/>
        <end position="208"/>
    </location>
</feature>
<sequence length="263" mass="28440">MSFEKLSLVYFSPTGTTRRTVQNIATGIALPLQEIDRTAVSSRKQPHHFSSKDLVVIALPVYGGRLPGISTEFFAGITADKTPAAIVAVYGNRHYDDALIELKNCAIAAGFMPIAAGAFLGEHSYSSKVAANRPDADDATAGNGFGARFLQKAQTLASATMDASGLVDVPGHFPYEKPVVNSGITPVANDNCIDCHTCVEGCPTDAIDRQNPRLTDKDKCISCCYCVKVCPNDARHMDDPRILATVNRLETLFMTRREPEIFI</sequence>
<dbReference type="PANTHER" id="PTHR24960:SF79">
    <property type="entry name" value="PHOTOSYSTEM I IRON-SULFUR CENTER"/>
    <property type="match status" value="1"/>
</dbReference>
<dbReference type="SUPFAM" id="SSF52218">
    <property type="entry name" value="Flavoproteins"/>
    <property type="match status" value="1"/>
</dbReference>
<accession>A0A2U8E4G3</accession>
<dbReference type="GO" id="GO:0051539">
    <property type="term" value="F:4 iron, 4 sulfur cluster binding"/>
    <property type="evidence" value="ECO:0007669"/>
    <property type="project" value="UniProtKB-KW"/>
</dbReference>
<dbReference type="InterPro" id="IPR029039">
    <property type="entry name" value="Flavoprotein-like_sf"/>
</dbReference>
<evidence type="ECO:0000259" key="5">
    <source>
        <dbReference type="PROSITE" id="PS51379"/>
    </source>
</evidence>
<dbReference type="RefSeq" id="WP_108825643.1">
    <property type="nucleotide sequence ID" value="NZ_CP023004.1"/>
</dbReference>
<reference evidence="6 7" key="1">
    <citation type="journal article" date="2018" name="Syst. Appl. Microbiol.">
        <title>Ereboglobus luteus gen. nov. sp. nov. from cockroach guts, and new insights into the oxygen relationship of the genera Opitutus and Didymococcus (Verrucomicrobia: Opitutaceae).</title>
        <authorList>
            <person name="Tegtmeier D."/>
            <person name="Belitz A."/>
            <person name="Radek R."/>
            <person name="Heimerl T."/>
            <person name="Brune A."/>
        </authorList>
    </citation>
    <scope>NUCLEOTIDE SEQUENCE [LARGE SCALE GENOMIC DNA]</scope>
    <source>
        <strain evidence="6 7">Ho45</strain>
    </source>
</reference>
<dbReference type="OrthoDB" id="9798098at2"/>
<dbReference type="KEGG" id="elut:CKA38_11725"/>